<comment type="function">
    <text evidence="13 15">Catalyzes the reduction of ribonucleotides to deoxyribonucleotides. May function to provide a pool of deoxyribonucleotide precursors for DNA repair during oxygen limitation and/or for immediate growth after restoration of oxygen.</text>
</comment>
<keyword evidence="18" id="KW-1185">Reference proteome</keyword>
<organism evidence="17 18">
    <name type="scientific">Candidatus Frankia alpina</name>
    <dbReference type="NCBI Taxonomy" id="2699483"/>
    <lineage>
        <taxon>Bacteria</taxon>
        <taxon>Bacillati</taxon>
        <taxon>Actinomycetota</taxon>
        <taxon>Actinomycetes</taxon>
        <taxon>Frankiales</taxon>
        <taxon>Frankiaceae</taxon>
        <taxon>Frankia</taxon>
    </lineage>
</organism>
<keyword evidence="6 15" id="KW-0237">DNA synthesis</keyword>
<dbReference type="InterPro" id="IPR004042">
    <property type="entry name" value="Intein_endonuc_central"/>
</dbReference>
<sequence length="1218" mass="132250">AGRFAARAGGLKIRRSRTTAGVHPYDEVTWETRDVVMTNWRDGSVNFEQRGVEFPEFWSVNASNIVTSKYFRGALGTPTRESSLRQLIDRVVHAYTAGGREHGYFATDADAETFEHELTWMLLHQVFSFNSPVWFNVGTTAPQQVSACQPYDALVSTPDGLVPIGELVQTDAVGRKVHDADGLTRVIATKANGVKDVLRIWTKAGHALDVTADHLVWHSSGEGTGAFVPAGTLRAGDQLEWHRTVAPGEREITSREIAAAALAGWLQADGFVGQYTGTNSSLTIEAMTVTDAERAWVTAAVDAVLPGVHRHESRVSTQNPALDCRRLRLYGTVLSEFVEAWGLRDRGVEVRVPARLFAAPLPVVAAYLRSLFQADGYVSRRERSTLVGLDLISEELIRGAQALLARFGIFSRVRRKADPRPNRHDLWSLGVQNAGDRRTFADEIGFVDPVKAGKLEASFDQPGRAAKPVKRLEIARIEPRGPMEVYDIQTDSGEYLSAGLRVHNCFILSVDDTMESILNWYREEGLIFKGGSGAGLNLSRIRSSKELLSSGGTASGPVSFMRGADASAGTIKSGGATRRAAKMVVLDVDHPDIVEFVETKAREENKIRALRDAGFDMDLGGRDIASVQYQNANNSVRVTDEFMRAVVDGATFDLRARLDGRTIETIDAKGLFRTVAEAAWACADPGIQYDGTINDWHTCPESGRISASNPCSEYVHLDNSSCNLASLNLLKFLRPDRTFDAEAFVAAVELIITAMDISICFADFPTPEITAVTRAYRQLGIGYANLGALLMASARAYDSEGGRALAASITSLMTATAYRRSAELAGIVGAYDGFARNADAHRRVVRKHSAANDMVRSVHPEDARVLAVASKEWSRAQTVGDKHGWRNAQVSLLAPTGTIGLAMDCDTTGIEPDLALVKMKKLVGGASMRIVNQTVPAALRALGYPEETLEAIVEYIAEHGHVVDAPGLRLEHYDVFDCAIGERAISPMGHVRMMAAVQSFLSGAISKTVNMPSTATVEEVEEIYLEGWRLGLKALAIYRDNCKVGQPLSDVRGAKRDAAASAATAAALAAPVSAVSAEVEYRPVRRRLPKTRPSQTVSFAVGGAEGYLTAGSYPDDGLGEVFIKMSKQGSTLAGVMDAFAIAISIGLQYGVPLEAYVSKFINMRFEPAGMTDDPDVRIAQSIMDYLFRRLALDYLDADRRAELGISTAAERTRAVADY</sequence>
<dbReference type="GO" id="GO:0031419">
    <property type="term" value="F:cobalamin binding"/>
    <property type="evidence" value="ECO:0007669"/>
    <property type="project" value="UniProtKB-KW"/>
</dbReference>
<dbReference type="GO" id="GO:0004519">
    <property type="term" value="F:endonuclease activity"/>
    <property type="evidence" value="ECO:0007669"/>
    <property type="project" value="InterPro"/>
</dbReference>
<dbReference type="PROSITE" id="PS50819">
    <property type="entry name" value="INTEIN_ENDONUCLEASE"/>
    <property type="match status" value="1"/>
</dbReference>
<evidence type="ECO:0000256" key="5">
    <source>
        <dbReference type="ARBA" id="ARBA00022628"/>
    </source>
</evidence>
<evidence type="ECO:0000256" key="15">
    <source>
        <dbReference type="RuleBase" id="RU364064"/>
    </source>
</evidence>
<feature type="domain" description="DOD-type homing endonuclease" evidence="16">
    <location>
        <begin position="262"/>
        <end position="409"/>
    </location>
</feature>
<evidence type="ECO:0000256" key="12">
    <source>
        <dbReference type="ARBA" id="ARBA00023285"/>
    </source>
</evidence>
<evidence type="ECO:0000313" key="17">
    <source>
        <dbReference type="EMBL" id="THJ69606.1"/>
    </source>
</evidence>
<dbReference type="InterPro" id="IPR027434">
    <property type="entry name" value="Homing_endonucl"/>
</dbReference>
<evidence type="ECO:0000256" key="6">
    <source>
        <dbReference type="ARBA" id="ARBA00022634"/>
    </source>
</evidence>
<dbReference type="CDD" id="cd00081">
    <property type="entry name" value="Hint"/>
    <property type="match status" value="1"/>
</dbReference>
<keyword evidence="11" id="KW-1015">Disulfide bond</keyword>
<dbReference type="GO" id="GO:0016539">
    <property type="term" value="P:intein-mediated protein splicing"/>
    <property type="evidence" value="ECO:0007669"/>
    <property type="project" value="InterPro"/>
</dbReference>
<dbReference type="InterPro" id="IPR050862">
    <property type="entry name" value="RdRp_reductase_class-2"/>
</dbReference>
<dbReference type="Gene3D" id="2.170.16.10">
    <property type="entry name" value="Hedgehog/Intein (Hint) domain"/>
    <property type="match status" value="1"/>
</dbReference>
<dbReference type="Pfam" id="PF12637">
    <property type="entry name" value="TSCPD"/>
    <property type="match status" value="1"/>
</dbReference>
<dbReference type="InterPro" id="IPR003587">
    <property type="entry name" value="Hint_dom_N"/>
</dbReference>
<dbReference type="Gene3D" id="3.20.70.20">
    <property type="match status" value="1"/>
</dbReference>
<dbReference type="Proteomes" id="UP000305282">
    <property type="component" value="Unassembled WGS sequence"/>
</dbReference>
<comment type="similarity">
    <text evidence="2 15">Belongs to the ribonucleoside diphosphate reductase class-2 family.</text>
</comment>
<proteinExistence type="inferred from homology"/>
<evidence type="ECO:0000256" key="13">
    <source>
        <dbReference type="ARBA" id="ARBA00025437"/>
    </source>
</evidence>
<dbReference type="SUPFAM" id="SSF51294">
    <property type="entry name" value="Hedgehog/intein (Hint) domain"/>
    <property type="match status" value="1"/>
</dbReference>
<feature type="non-terminal residue" evidence="17">
    <location>
        <position position="1"/>
    </location>
</feature>
<dbReference type="InterPro" id="IPR000788">
    <property type="entry name" value="RNR_lg_C"/>
</dbReference>
<dbReference type="OrthoDB" id="9762933at2"/>
<dbReference type="PRINTS" id="PR00379">
    <property type="entry name" value="INTEIN"/>
</dbReference>
<dbReference type="NCBIfam" id="TIGR02504">
    <property type="entry name" value="NrdJ_Z"/>
    <property type="match status" value="1"/>
</dbReference>
<name>A0A4S5ECR2_9ACTN</name>
<keyword evidence="5 15" id="KW-0846">Cobalamin</keyword>
<evidence type="ECO:0000256" key="9">
    <source>
        <dbReference type="ARBA" id="ARBA00023000"/>
    </source>
</evidence>
<dbReference type="Gene3D" id="3.10.28.10">
    <property type="entry name" value="Homing endonucleases"/>
    <property type="match status" value="1"/>
</dbReference>
<dbReference type="InterPro" id="IPR013678">
    <property type="entry name" value="RNR_2_N"/>
</dbReference>
<dbReference type="InterPro" id="IPR013344">
    <property type="entry name" value="RNR_NrdJ/NrdZ"/>
</dbReference>
<reference evidence="17 18" key="1">
    <citation type="submission" date="2019-04" db="EMBL/GenBank/DDBJ databases">
        <title>Draft genome sequences for three unisolated Alnus-infective Frankia Sp+ strains, AgTrS, AiOr and AvVan, the first sequenced Frankia strains able to sporulate in-planta.</title>
        <authorList>
            <person name="Bethencourt L."/>
            <person name="Vautrin F."/>
            <person name="Taib N."/>
            <person name="Dubost A."/>
            <person name="Castro-Garcia L."/>
            <person name="Imbaud O."/>
            <person name="Abrouk D."/>
            <person name="Fournier P."/>
            <person name="Briolay J."/>
            <person name="Nguyen A."/>
            <person name="Normand P."/>
            <person name="Fernandez M.P."/>
            <person name="Brochier-Armanet C."/>
            <person name="Herrera-Belaroussi A."/>
        </authorList>
    </citation>
    <scope>NUCLEOTIDE SEQUENCE [LARGE SCALE GENOMIC DNA]</scope>
    <source>
        <strain evidence="17 18">AvVan</strain>
    </source>
</reference>
<comment type="catalytic activity">
    <reaction evidence="14 15">
        <text>a 2'-deoxyribonucleoside 5'-diphosphate + [thioredoxin]-disulfide + H2O = a ribonucleoside 5'-diphosphate + [thioredoxin]-dithiol</text>
        <dbReference type="Rhea" id="RHEA:23252"/>
        <dbReference type="Rhea" id="RHEA-COMP:10698"/>
        <dbReference type="Rhea" id="RHEA-COMP:10700"/>
        <dbReference type="ChEBI" id="CHEBI:15377"/>
        <dbReference type="ChEBI" id="CHEBI:29950"/>
        <dbReference type="ChEBI" id="CHEBI:50058"/>
        <dbReference type="ChEBI" id="CHEBI:57930"/>
        <dbReference type="ChEBI" id="CHEBI:73316"/>
        <dbReference type="EC" id="1.17.4.1"/>
    </reaction>
</comment>
<dbReference type="NCBIfam" id="NF005122">
    <property type="entry name" value="PRK06556.1"/>
    <property type="match status" value="1"/>
</dbReference>
<dbReference type="EC" id="1.17.4.1" evidence="3 15"/>
<dbReference type="EMBL" id="SSXH01000446">
    <property type="protein sequence ID" value="THJ69606.1"/>
    <property type="molecule type" value="Genomic_DNA"/>
</dbReference>
<dbReference type="InterPro" id="IPR024434">
    <property type="entry name" value="TSCPD_dom"/>
</dbReference>
<comment type="caution">
    <text evidence="17">The sequence shown here is derived from an EMBL/GenBank/DDBJ whole genome shotgun (WGS) entry which is preliminary data.</text>
</comment>
<dbReference type="InterPro" id="IPR006142">
    <property type="entry name" value="INTEIN"/>
</dbReference>
<keyword evidence="8" id="KW-0068">Autocatalytic cleavage</keyword>
<dbReference type="InterPro" id="IPR036844">
    <property type="entry name" value="Hint_dom_sf"/>
</dbReference>
<dbReference type="InterPro" id="IPR030934">
    <property type="entry name" value="Intein_C"/>
</dbReference>
<comment type="cofactor">
    <cofactor evidence="1 15">
        <name>adenosylcob(III)alamin</name>
        <dbReference type="ChEBI" id="CHEBI:18408"/>
    </cofactor>
</comment>
<evidence type="ECO:0000256" key="11">
    <source>
        <dbReference type="ARBA" id="ARBA00023157"/>
    </source>
</evidence>
<dbReference type="PROSITE" id="PS50818">
    <property type="entry name" value="INTEIN_C_TER"/>
    <property type="match status" value="1"/>
</dbReference>
<evidence type="ECO:0000256" key="4">
    <source>
        <dbReference type="ARBA" id="ARBA00014409"/>
    </source>
</evidence>
<keyword evidence="12 15" id="KW-0170">Cobalt</keyword>
<evidence type="ECO:0000256" key="14">
    <source>
        <dbReference type="ARBA" id="ARBA00047754"/>
    </source>
</evidence>
<dbReference type="CDD" id="cd02888">
    <property type="entry name" value="RNR_II_dimer"/>
    <property type="match status" value="1"/>
</dbReference>
<dbReference type="PANTHER" id="PTHR43371">
    <property type="entry name" value="VITAMIN B12-DEPENDENT RIBONUCLEOTIDE REDUCTASE"/>
    <property type="match status" value="1"/>
</dbReference>
<dbReference type="InterPro" id="IPR004860">
    <property type="entry name" value="LAGLIDADG_dom"/>
</dbReference>
<gene>
    <name evidence="17" type="ORF">E7Y31_16130</name>
</gene>
<dbReference type="GO" id="GO:0004748">
    <property type="term" value="F:ribonucleoside-diphosphate reductase activity, thioredoxin disulfide as acceptor"/>
    <property type="evidence" value="ECO:0007669"/>
    <property type="project" value="UniProtKB-EC"/>
</dbReference>
<evidence type="ECO:0000256" key="3">
    <source>
        <dbReference type="ARBA" id="ARBA00012274"/>
    </source>
</evidence>
<dbReference type="SMART" id="SM00306">
    <property type="entry name" value="HintN"/>
    <property type="match status" value="1"/>
</dbReference>
<dbReference type="InterPro" id="IPR006141">
    <property type="entry name" value="Intein_N"/>
</dbReference>
<dbReference type="RefSeq" id="WP_136448833.1">
    <property type="nucleotide sequence ID" value="NZ_SSXH01000446.1"/>
</dbReference>
<evidence type="ECO:0000256" key="10">
    <source>
        <dbReference type="ARBA" id="ARBA00023002"/>
    </source>
</evidence>
<dbReference type="PROSITE" id="PS50817">
    <property type="entry name" value="INTEIN_N_TER"/>
    <property type="match status" value="1"/>
</dbReference>
<evidence type="ECO:0000256" key="1">
    <source>
        <dbReference type="ARBA" id="ARBA00001922"/>
    </source>
</evidence>
<evidence type="ECO:0000313" key="18">
    <source>
        <dbReference type="Proteomes" id="UP000305282"/>
    </source>
</evidence>
<dbReference type="AlphaFoldDB" id="A0A4S5ECR2"/>
<dbReference type="GO" id="GO:0071897">
    <property type="term" value="P:DNA biosynthetic process"/>
    <property type="evidence" value="ECO:0007669"/>
    <property type="project" value="UniProtKB-KW"/>
</dbReference>
<accession>A0A4S5ECR2</accession>
<dbReference type="GO" id="GO:0050897">
    <property type="term" value="F:cobalt ion binding"/>
    <property type="evidence" value="ECO:0007669"/>
    <property type="project" value="InterPro"/>
</dbReference>
<dbReference type="PRINTS" id="PR01183">
    <property type="entry name" value="RIBORDTASEM1"/>
</dbReference>
<keyword evidence="9" id="KW-0651">Protein splicing</keyword>
<evidence type="ECO:0000256" key="8">
    <source>
        <dbReference type="ARBA" id="ARBA00022813"/>
    </source>
</evidence>
<dbReference type="Pfam" id="PF14528">
    <property type="entry name" value="LAGLIDADG_3"/>
    <property type="match status" value="1"/>
</dbReference>
<keyword evidence="10 15" id="KW-0560">Oxidoreductase</keyword>
<dbReference type="GO" id="GO:0000166">
    <property type="term" value="F:nucleotide binding"/>
    <property type="evidence" value="ECO:0007669"/>
    <property type="project" value="UniProtKB-KW"/>
</dbReference>
<dbReference type="Pfam" id="PF02867">
    <property type="entry name" value="Ribonuc_red_lgC"/>
    <property type="match status" value="1"/>
</dbReference>
<dbReference type="NCBIfam" id="TIGR01445">
    <property type="entry name" value="intein_Nterm"/>
    <property type="match status" value="1"/>
</dbReference>
<evidence type="ECO:0000259" key="16">
    <source>
        <dbReference type="PROSITE" id="PS50819"/>
    </source>
</evidence>
<dbReference type="PANTHER" id="PTHR43371:SF1">
    <property type="entry name" value="RIBONUCLEOSIDE-DIPHOSPHATE REDUCTASE"/>
    <property type="match status" value="1"/>
</dbReference>
<protein>
    <recommendedName>
        <fullName evidence="4 15">Vitamin B12-dependent ribonucleotide reductase</fullName>
        <ecNumber evidence="3 15">1.17.4.1</ecNumber>
    </recommendedName>
</protein>
<feature type="non-terminal residue" evidence="17">
    <location>
        <position position="1218"/>
    </location>
</feature>
<evidence type="ECO:0000256" key="2">
    <source>
        <dbReference type="ARBA" id="ARBA00007405"/>
    </source>
</evidence>
<evidence type="ECO:0000256" key="7">
    <source>
        <dbReference type="ARBA" id="ARBA00022741"/>
    </source>
</evidence>
<dbReference type="SUPFAM" id="SSF51998">
    <property type="entry name" value="PFL-like glycyl radical enzymes"/>
    <property type="match status" value="1"/>
</dbReference>
<dbReference type="SUPFAM" id="SSF55608">
    <property type="entry name" value="Homing endonucleases"/>
    <property type="match status" value="1"/>
</dbReference>
<dbReference type="Pfam" id="PF08471">
    <property type="entry name" value="Ribonuc_red_2_N"/>
    <property type="match status" value="1"/>
</dbReference>
<keyword evidence="7 15" id="KW-0547">Nucleotide-binding</keyword>